<dbReference type="Gene3D" id="1.10.10.10">
    <property type="entry name" value="Winged helix-like DNA-binding domain superfamily/Winged helix DNA-binding domain"/>
    <property type="match status" value="1"/>
</dbReference>
<dbReference type="CDD" id="cd06170">
    <property type="entry name" value="LuxR_C_like"/>
    <property type="match status" value="1"/>
</dbReference>
<reference evidence="2" key="1">
    <citation type="submission" date="2020-10" db="EMBL/GenBank/DDBJ databases">
        <title>Taxonomic study of unclassified bacteria belonging to the class Ktedonobacteria.</title>
        <authorList>
            <person name="Yabe S."/>
            <person name="Wang C.M."/>
            <person name="Zheng Y."/>
            <person name="Sakai Y."/>
            <person name="Cavaletti L."/>
            <person name="Monciardini P."/>
            <person name="Donadio S."/>
        </authorList>
    </citation>
    <scope>NUCLEOTIDE SEQUENCE</scope>
    <source>
        <strain evidence="2">ID150040</strain>
    </source>
</reference>
<dbReference type="GO" id="GO:0006355">
    <property type="term" value="P:regulation of DNA-templated transcription"/>
    <property type="evidence" value="ECO:0007669"/>
    <property type="project" value="InterPro"/>
</dbReference>
<sequence>MEAIDGGLGGERTQVLDEVTSLLDKHLLYQSEQGHHPQRLLLHETIREYALEALAAHQELERARQVHAEYYLGLTELHLRGGELSAWLRQLECEHANLRAALQWAREQPASEMALRLERALFRFWEGRHRLTHSRLSEQGASMENPVEARFTSVALARAQGDCKQSGRGEAGRLARLLYLLGMIAWIIGDFATAHMYTEEGLMQARDAAEQITLAYLTDLSGQIALDQGEDIRARTLLEEGLLLHREGGDRLGALNALFFLGRALLALGERAEAQTYTQEHLALSRAIGYRPGIISALSFLARFALEEGKLEQAQRLFTESLALLDEVDESLQLAVGTNLQGIGVTLAMHGRLIEAVKLWGAAESICPLLPEERALVTRARPAVRAELGEEMFAAAWAEGQAMTLEQARASMEHITSSSQPQQQPPLHELTAREEDVLRLVARGLSDAQVAAALVISPRTVNAHLRSIYRKLQISSRNAATYFALEHDLI</sequence>
<dbReference type="InterPro" id="IPR016032">
    <property type="entry name" value="Sig_transdc_resp-reg_C-effctor"/>
</dbReference>
<dbReference type="InterPro" id="IPR036388">
    <property type="entry name" value="WH-like_DNA-bd_sf"/>
</dbReference>
<dbReference type="SMART" id="SM00421">
    <property type="entry name" value="HTH_LUXR"/>
    <property type="match status" value="1"/>
</dbReference>
<dbReference type="PRINTS" id="PR00038">
    <property type="entry name" value="HTHLUXR"/>
</dbReference>
<dbReference type="InterPro" id="IPR000792">
    <property type="entry name" value="Tscrpt_reg_LuxR_C"/>
</dbReference>
<evidence type="ECO:0000313" key="3">
    <source>
        <dbReference type="Proteomes" id="UP000597444"/>
    </source>
</evidence>
<dbReference type="SUPFAM" id="SSF48452">
    <property type="entry name" value="TPR-like"/>
    <property type="match status" value="1"/>
</dbReference>
<evidence type="ECO:0000313" key="2">
    <source>
        <dbReference type="EMBL" id="GHO91143.1"/>
    </source>
</evidence>
<dbReference type="SMART" id="SM00028">
    <property type="entry name" value="TPR"/>
    <property type="match status" value="3"/>
</dbReference>
<gene>
    <name evidence="2" type="ORF">KSF_011910</name>
</gene>
<dbReference type="Pfam" id="PF00196">
    <property type="entry name" value="GerE"/>
    <property type="match status" value="1"/>
</dbReference>
<dbReference type="InterPro" id="IPR019734">
    <property type="entry name" value="TPR_rpt"/>
</dbReference>
<dbReference type="PANTHER" id="PTHR47691">
    <property type="entry name" value="REGULATOR-RELATED"/>
    <property type="match status" value="1"/>
</dbReference>
<organism evidence="2 3">
    <name type="scientific">Reticulibacter mediterranei</name>
    <dbReference type="NCBI Taxonomy" id="2778369"/>
    <lineage>
        <taxon>Bacteria</taxon>
        <taxon>Bacillati</taxon>
        <taxon>Chloroflexota</taxon>
        <taxon>Ktedonobacteria</taxon>
        <taxon>Ktedonobacterales</taxon>
        <taxon>Reticulibacteraceae</taxon>
        <taxon>Reticulibacter</taxon>
    </lineage>
</organism>
<name>A0A8J3ICR6_9CHLR</name>
<dbReference type="PANTHER" id="PTHR47691:SF3">
    <property type="entry name" value="HTH-TYPE TRANSCRIPTIONAL REGULATOR RV0890C-RELATED"/>
    <property type="match status" value="1"/>
</dbReference>
<proteinExistence type="predicted"/>
<keyword evidence="3" id="KW-1185">Reference proteome</keyword>
<protein>
    <recommendedName>
        <fullName evidence="1">HTH luxR-type domain-containing protein</fullName>
    </recommendedName>
</protein>
<dbReference type="GO" id="GO:0003677">
    <property type="term" value="F:DNA binding"/>
    <property type="evidence" value="ECO:0007669"/>
    <property type="project" value="InterPro"/>
</dbReference>
<accession>A0A8J3ICR6</accession>
<evidence type="ECO:0000259" key="1">
    <source>
        <dbReference type="PROSITE" id="PS50043"/>
    </source>
</evidence>
<feature type="domain" description="HTH luxR-type" evidence="1">
    <location>
        <begin position="423"/>
        <end position="488"/>
    </location>
</feature>
<dbReference type="Proteomes" id="UP000597444">
    <property type="component" value="Unassembled WGS sequence"/>
</dbReference>
<comment type="caution">
    <text evidence="2">The sequence shown here is derived from an EMBL/GenBank/DDBJ whole genome shotgun (WGS) entry which is preliminary data.</text>
</comment>
<dbReference type="Gene3D" id="1.25.40.10">
    <property type="entry name" value="Tetratricopeptide repeat domain"/>
    <property type="match status" value="1"/>
</dbReference>
<dbReference type="InterPro" id="IPR011990">
    <property type="entry name" value="TPR-like_helical_dom_sf"/>
</dbReference>
<dbReference type="EMBL" id="BNJK01000001">
    <property type="protein sequence ID" value="GHO91143.1"/>
    <property type="molecule type" value="Genomic_DNA"/>
</dbReference>
<dbReference type="AlphaFoldDB" id="A0A8J3ICR6"/>
<dbReference type="SUPFAM" id="SSF46894">
    <property type="entry name" value="C-terminal effector domain of the bipartite response regulators"/>
    <property type="match status" value="1"/>
</dbReference>
<dbReference type="PROSITE" id="PS50043">
    <property type="entry name" value="HTH_LUXR_2"/>
    <property type="match status" value="1"/>
</dbReference>